<dbReference type="AlphaFoldDB" id="A0A6A6E114"/>
<feature type="region of interest" description="Disordered" evidence="1">
    <location>
        <begin position="159"/>
        <end position="214"/>
    </location>
</feature>
<sequence length="214" mass="23908">MSSHDTLSAASNDRKARLAHLKSLKRKQAPIDDDPLEPSPSTTLVSTSSPPSDATTSYLSGRNYDPLTRSAKLGFDSAPVGDQTSTLEYKAEQLALESKKEEEAEKDEKPLDLFKLQPKKPNWDLKRDLEEKARVLDVWTETAIARLVRERVEGQRKKMVEAEGGKNGEGKKGEGEGGEEVGMEGSELVEAMHLKEREEELQRKREEDEDEDVS</sequence>
<dbReference type="GO" id="GO:0005684">
    <property type="term" value="C:U2-type spliceosomal complex"/>
    <property type="evidence" value="ECO:0007669"/>
    <property type="project" value="TreeGrafter"/>
</dbReference>
<dbReference type="PANTHER" id="PTHR31551">
    <property type="entry name" value="PRE-MRNA-SPLICING FACTOR CWF18"/>
    <property type="match status" value="1"/>
</dbReference>
<reference evidence="2" key="1">
    <citation type="journal article" date="2020" name="Stud. Mycol.">
        <title>101 Dothideomycetes genomes: a test case for predicting lifestyles and emergence of pathogens.</title>
        <authorList>
            <person name="Haridas S."/>
            <person name="Albert R."/>
            <person name="Binder M."/>
            <person name="Bloem J."/>
            <person name="Labutti K."/>
            <person name="Salamov A."/>
            <person name="Andreopoulos B."/>
            <person name="Baker S."/>
            <person name="Barry K."/>
            <person name="Bills G."/>
            <person name="Bluhm B."/>
            <person name="Cannon C."/>
            <person name="Castanera R."/>
            <person name="Culley D."/>
            <person name="Daum C."/>
            <person name="Ezra D."/>
            <person name="Gonzalez J."/>
            <person name="Henrissat B."/>
            <person name="Kuo A."/>
            <person name="Liang C."/>
            <person name="Lipzen A."/>
            <person name="Lutzoni F."/>
            <person name="Magnuson J."/>
            <person name="Mondo S."/>
            <person name="Nolan M."/>
            <person name="Ohm R."/>
            <person name="Pangilinan J."/>
            <person name="Park H.-J."/>
            <person name="Ramirez L."/>
            <person name="Alfaro M."/>
            <person name="Sun H."/>
            <person name="Tritt A."/>
            <person name="Yoshinaga Y."/>
            <person name="Zwiers L.-H."/>
            <person name="Turgeon B."/>
            <person name="Goodwin S."/>
            <person name="Spatafora J."/>
            <person name="Crous P."/>
            <person name="Grigoriev I."/>
        </authorList>
    </citation>
    <scope>NUCLEOTIDE SEQUENCE</scope>
    <source>
        <strain evidence="2">CBS 207.26</strain>
    </source>
</reference>
<feature type="compositionally biased region" description="Basic residues" evidence="1">
    <location>
        <begin position="17"/>
        <end position="28"/>
    </location>
</feature>
<evidence type="ECO:0008006" key="4">
    <source>
        <dbReference type="Google" id="ProtNLM"/>
    </source>
</evidence>
<evidence type="ECO:0000313" key="3">
    <source>
        <dbReference type="Proteomes" id="UP000800200"/>
    </source>
</evidence>
<proteinExistence type="predicted"/>
<name>A0A6A6E114_9PEZI</name>
<dbReference type="PANTHER" id="PTHR31551:SF1">
    <property type="entry name" value="COILED-COIL DOMAIN-CONTAINING PROTEIN 12"/>
    <property type="match status" value="1"/>
</dbReference>
<dbReference type="GO" id="GO:0071014">
    <property type="term" value="C:post-mRNA release spliceosomal complex"/>
    <property type="evidence" value="ECO:0007669"/>
    <property type="project" value="TreeGrafter"/>
</dbReference>
<dbReference type="Proteomes" id="UP000800200">
    <property type="component" value="Unassembled WGS sequence"/>
</dbReference>
<organism evidence="2 3">
    <name type="scientific">Zopfia rhizophila CBS 207.26</name>
    <dbReference type="NCBI Taxonomy" id="1314779"/>
    <lineage>
        <taxon>Eukaryota</taxon>
        <taxon>Fungi</taxon>
        <taxon>Dikarya</taxon>
        <taxon>Ascomycota</taxon>
        <taxon>Pezizomycotina</taxon>
        <taxon>Dothideomycetes</taxon>
        <taxon>Dothideomycetes incertae sedis</taxon>
        <taxon>Zopfiaceae</taxon>
        <taxon>Zopfia</taxon>
    </lineage>
</organism>
<feature type="compositionally biased region" description="Polar residues" evidence="1">
    <location>
        <begin position="1"/>
        <end position="11"/>
    </location>
</feature>
<dbReference type="InterPro" id="IPR013169">
    <property type="entry name" value="mRNA_splic_Cwf18-like"/>
</dbReference>
<feature type="region of interest" description="Disordered" evidence="1">
    <location>
        <begin position="1"/>
        <end position="86"/>
    </location>
</feature>
<keyword evidence="3" id="KW-1185">Reference proteome</keyword>
<evidence type="ECO:0000313" key="2">
    <source>
        <dbReference type="EMBL" id="KAF2185631.1"/>
    </source>
</evidence>
<feature type="compositionally biased region" description="Low complexity" evidence="1">
    <location>
        <begin position="39"/>
        <end position="57"/>
    </location>
</feature>
<dbReference type="EMBL" id="ML994633">
    <property type="protein sequence ID" value="KAF2185631.1"/>
    <property type="molecule type" value="Genomic_DNA"/>
</dbReference>
<protein>
    <recommendedName>
        <fullName evidence="4">Cwf18 pre-mRNA splicing factor</fullName>
    </recommendedName>
</protein>
<gene>
    <name evidence="2" type="ORF">K469DRAFT_162794</name>
</gene>
<accession>A0A6A6E114</accession>
<feature type="compositionally biased region" description="Basic and acidic residues" evidence="1">
    <location>
        <begin position="159"/>
        <end position="175"/>
    </location>
</feature>
<dbReference type="Pfam" id="PF08315">
    <property type="entry name" value="cwf18"/>
    <property type="match status" value="1"/>
</dbReference>
<evidence type="ECO:0000256" key="1">
    <source>
        <dbReference type="SAM" id="MobiDB-lite"/>
    </source>
</evidence>
<feature type="compositionally biased region" description="Basic and acidic residues" evidence="1">
    <location>
        <begin position="190"/>
        <end position="206"/>
    </location>
</feature>
<dbReference type="OrthoDB" id="10261348at2759"/>